<dbReference type="FunFam" id="3.30.70.270:FF:000001">
    <property type="entry name" value="Diguanylate cyclase domain protein"/>
    <property type="match status" value="1"/>
</dbReference>
<sequence length="712" mass="78454">MAIMMNVLVVEDSKFFASVLRKAIEDRLGFRMVLAASRADARLALKEHKGSFFAALVDLHLPDSNEGEVVDDVSANNIPVIVFTGDFNDDMREMVLSRNVVDYVTKNNPGSIEYVLAMLRRLSTNASATVLVVDDSKTSRMQFTRLLQNHNFKVVEANGGEEALKVLAAHPEIRLAIIDYHMDGMDGCRLTEDIRKTRSRDKMVIIGISAYGSNVLSARFMKSGASDFINKPFIPEELFCRIYQNLDFIDQIESLTRVGISLASARQEAERDWSGDLASNPAYYDQVTALPNRRLFIDRLGVAMATARRTSDKVALLLFDLDLFKRINDSLGHAAGDGVLVEIASRLTSCVREGDTVARIGGDEFAMILPQATDIDAVAKFAERAVSMIRTPFEVDGRDLFVTASVGGAVFPDDGGDLEALIQRAETAMYRAKDGGRDAFQLYAPAMNARSMELLSLESELRRAVDRSEFRLVYQGKVDMESGQLTGVEALIRWQHPTLGAIAPNDFIPMAESLGLISTIGTWVLREACRQAMEWRGKGLPPLCVSVNVSPRQFRDCDVAEIVAETLATSGLEPHNLELEITESLLMQRVDEVASVLRDLRAIGVKVSVDDFGTGYSSLSYLSRMPLDALKIDRTFVTDIPDAEDAAEIVGTIINLAHSLKLKAVAEGVETVAQAMFLHQKGCDQVQGFLVARPMAPAELISLMDRRLLSII</sequence>
<keyword evidence="2" id="KW-0597">Phosphoprotein</keyword>
<dbReference type="PROSITE" id="PS50887">
    <property type="entry name" value="GGDEF"/>
    <property type="match status" value="1"/>
</dbReference>
<keyword evidence="7" id="KW-1185">Reference proteome</keyword>
<dbReference type="InterPro" id="IPR000160">
    <property type="entry name" value="GGDEF_dom"/>
</dbReference>
<accession>A0A364NWY8</accession>
<dbReference type="SMART" id="SM00448">
    <property type="entry name" value="REC"/>
    <property type="match status" value="2"/>
</dbReference>
<dbReference type="InterPro" id="IPR043128">
    <property type="entry name" value="Rev_trsase/Diguanyl_cyclase"/>
</dbReference>
<dbReference type="CDD" id="cd01949">
    <property type="entry name" value="GGDEF"/>
    <property type="match status" value="1"/>
</dbReference>
<dbReference type="InterPro" id="IPR052155">
    <property type="entry name" value="Biofilm_reg_signaling"/>
</dbReference>
<dbReference type="Pfam" id="PF00072">
    <property type="entry name" value="Response_reg"/>
    <property type="match status" value="2"/>
</dbReference>
<dbReference type="OrthoDB" id="7251575at2"/>
<dbReference type="NCBIfam" id="TIGR00254">
    <property type="entry name" value="GGDEF"/>
    <property type="match status" value="1"/>
</dbReference>
<feature type="domain" description="Response regulatory" evidence="3">
    <location>
        <begin position="6"/>
        <end position="121"/>
    </location>
</feature>
<evidence type="ECO:0000259" key="5">
    <source>
        <dbReference type="PROSITE" id="PS50887"/>
    </source>
</evidence>
<evidence type="ECO:0000256" key="2">
    <source>
        <dbReference type="PROSITE-ProRule" id="PRU00169"/>
    </source>
</evidence>
<dbReference type="GO" id="GO:0000160">
    <property type="term" value="P:phosphorelay signal transduction system"/>
    <property type="evidence" value="ECO:0007669"/>
    <property type="project" value="InterPro"/>
</dbReference>
<dbReference type="SUPFAM" id="SSF141868">
    <property type="entry name" value="EAL domain-like"/>
    <property type="match status" value="1"/>
</dbReference>
<feature type="domain" description="GGDEF" evidence="5">
    <location>
        <begin position="312"/>
        <end position="445"/>
    </location>
</feature>
<dbReference type="Gene3D" id="3.40.50.2300">
    <property type="match status" value="2"/>
</dbReference>
<feature type="modified residue" description="4-aspartylphosphate" evidence="2">
    <location>
        <position position="179"/>
    </location>
</feature>
<dbReference type="SMART" id="SM00267">
    <property type="entry name" value="GGDEF"/>
    <property type="match status" value="1"/>
</dbReference>
<gene>
    <name evidence="6" type="ORF">CU669_12970</name>
</gene>
<dbReference type="PANTHER" id="PTHR44757">
    <property type="entry name" value="DIGUANYLATE CYCLASE DGCP"/>
    <property type="match status" value="1"/>
</dbReference>
<dbReference type="Gene3D" id="3.20.20.450">
    <property type="entry name" value="EAL domain"/>
    <property type="match status" value="1"/>
</dbReference>
<dbReference type="Gene3D" id="3.30.70.270">
    <property type="match status" value="1"/>
</dbReference>
<dbReference type="Proteomes" id="UP000251075">
    <property type="component" value="Unassembled WGS sequence"/>
</dbReference>
<dbReference type="EMBL" id="PGTO01000009">
    <property type="protein sequence ID" value="RAU21598.1"/>
    <property type="molecule type" value="Genomic_DNA"/>
</dbReference>
<dbReference type="InterPro" id="IPR035919">
    <property type="entry name" value="EAL_sf"/>
</dbReference>
<comment type="catalytic activity">
    <reaction evidence="1">
        <text>3',3'-c-di-GMP + H2O = 5'-phosphoguanylyl(3'-&gt;5')guanosine + H(+)</text>
        <dbReference type="Rhea" id="RHEA:24902"/>
        <dbReference type="ChEBI" id="CHEBI:15377"/>
        <dbReference type="ChEBI" id="CHEBI:15378"/>
        <dbReference type="ChEBI" id="CHEBI:58754"/>
        <dbReference type="ChEBI" id="CHEBI:58805"/>
        <dbReference type="EC" id="3.1.4.52"/>
    </reaction>
    <physiologicalReaction direction="left-to-right" evidence="1">
        <dbReference type="Rhea" id="RHEA:24903"/>
    </physiologicalReaction>
</comment>
<dbReference type="Pfam" id="PF00563">
    <property type="entry name" value="EAL"/>
    <property type="match status" value="1"/>
</dbReference>
<feature type="domain" description="EAL" evidence="4">
    <location>
        <begin position="454"/>
        <end position="708"/>
    </location>
</feature>
<dbReference type="InterPro" id="IPR001633">
    <property type="entry name" value="EAL_dom"/>
</dbReference>
<dbReference type="PROSITE" id="PS50110">
    <property type="entry name" value="RESPONSE_REGULATORY"/>
    <property type="match status" value="2"/>
</dbReference>
<evidence type="ECO:0000256" key="1">
    <source>
        <dbReference type="ARBA" id="ARBA00051114"/>
    </source>
</evidence>
<dbReference type="CDD" id="cd01948">
    <property type="entry name" value="EAL"/>
    <property type="match status" value="1"/>
</dbReference>
<dbReference type="SUPFAM" id="SSF55073">
    <property type="entry name" value="Nucleotide cyclase"/>
    <property type="match status" value="1"/>
</dbReference>
<dbReference type="SMART" id="SM00052">
    <property type="entry name" value="EAL"/>
    <property type="match status" value="1"/>
</dbReference>
<feature type="modified residue" description="4-aspartylphosphate" evidence="2">
    <location>
        <position position="58"/>
    </location>
</feature>
<dbReference type="Pfam" id="PF00990">
    <property type="entry name" value="GGDEF"/>
    <property type="match status" value="1"/>
</dbReference>
<evidence type="ECO:0000259" key="4">
    <source>
        <dbReference type="PROSITE" id="PS50883"/>
    </source>
</evidence>
<dbReference type="FunFam" id="3.20.20.450:FF:000001">
    <property type="entry name" value="Cyclic di-GMP phosphodiesterase yahA"/>
    <property type="match status" value="1"/>
</dbReference>
<dbReference type="AlphaFoldDB" id="A0A364NWY8"/>
<protein>
    <recommendedName>
        <fullName evidence="8">Diguanylate cyclase</fullName>
    </recommendedName>
</protein>
<comment type="caution">
    <text evidence="6">The sequence shown here is derived from an EMBL/GenBank/DDBJ whole genome shotgun (WGS) entry which is preliminary data.</text>
</comment>
<reference evidence="6 7" key="1">
    <citation type="submission" date="2017-11" db="EMBL/GenBank/DDBJ databases">
        <title>Draft genome sequence of magnetotactic bacterium Magnetospirillum kuznetsovii LBB-42.</title>
        <authorList>
            <person name="Grouzdev D.S."/>
            <person name="Rysina M.S."/>
            <person name="Baslerov R.V."/>
            <person name="Koziaeva V."/>
        </authorList>
    </citation>
    <scope>NUCLEOTIDE SEQUENCE [LARGE SCALE GENOMIC DNA]</scope>
    <source>
        <strain evidence="6 7">LBB-42</strain>
    </source>
</reference>
<name>A0A364NWY8_9PROT</name>
<dbReference type="PROSITE" id="PS50883">
    <property type="entry name" value="EAL"/>
    <property type="match status" value="1"/>
</dbReference>
<dbReference type="GO" id="GO:0071732">
    <property type="term" value="P:cellular response to nitric oxide"/>
    <property type="evidence" value="ECO:0007669"/>
    <property type="project" value="UniProtKB-ARBA"/>
</dbReference>
<dbReference type="CDD" id="cd17544">
    <property type="entry name" value="REC_2_GGDEF"/>
    <property type="match status" value="1"/>
</dbReference>
<dbReference type="InterPro" id="IPR001789">
    <property type="entry name" value="Sig_transdc_resp-reg_receiver"/>
</dbReference>
<evidence type="ECO:0000259" key="3">
    <source>
        <dbReference type="PROSITE" id="PS50110"/>
    </source>
</evidence>
<dbReference type="PANTHER" id="PTHR44757:SF2">
    <property type="entry name" value="BIOFILM ARCHITECTURE MAINTENANCE PROTEIN MBAA"/>
    <property type="match status" value="1"/>
</dbReference>
<organism evidence="6 7">
    <name type="scientific">Paramagnetospirillum kuznetsovii</name>
    <dbReference type="NCBI Taxonomy" id="2053833"/>
    <lineage>
        <taxon>Bacteria</taxon>
        <taxon>Pseudomonadati</taxon>
        <taxon>Pseudomonadota</taxon>
        <taxon>Alphaproteobacteria</taxon>
        <taxon>Rhodospirillales</taxon>
        <taxon>Magnetospirillaceae</taxon>
        <taxon>Paramagnetospirillum</taxon>
    </lineage>
</organism>
<evidence type="ECO:0008006" key="8">
    <source>
        <dbReference type="Google" id="ProtNLM"/>
    </source>
</evidence>
<dbReference type="SUPFAM" id="SSF52172">
    <property type="entry name" value="CheY-like"/>
    <property type="match status" value="2"/>
</dbReference>
<feature type="domain" description="Response regulatory" evidence="3">
    <location>
        <begin position="129"/>
        <end position="246"/>
    </location>
</feature>
<proteinExistence type="predicted"/>
<dbReference type="InterPro" id="IPR029787">
    <property type="entry name" value="Nucleotide_cyclase"/>
</dbReference>
<evidence type="ECO:0000313" key="7">
    <source>
        <dbReference type="Proteomes" id="UP000251075"/>
    </source>
</evidence>
<dbReference type="InterPro" id="IPR011006">
    <property type="entry name" value="CheY-like_superfamily"/>
</dbReference>
<evidence type="ECO:0000313" key="6">
    <source>
        <dbReference type="EMBL" id="RAU21598.1"/>
    </source>
</evidence>
<dbReference type="GO" id="GO:0071111">
    <property type="term" value="F:cyclic-guanylate-specific phosphodiesterase activity"/>
    <property type="evidence" value="ECO:0007669"/>
    <property type="project" value="UniProtKB-EC"/>
</dbReference>